<sequence length="68" mass="7828">MLFFCKFSGFDSVGVKKEEDLRTKPIQLLFPRVVKRLVLTIRRKSPTEFGVPNSVVRYKAGKTEIVLN</sequence>
<comment type="caution">
    <text evidence="1">The sequence shown here is derived from an EMBL/GenBank/DDBJ whole genome shotgun (WGS) entry which is preliminary data.</text>
</comment>
<keyword evidence="2" id="KW-1185">Reference proteome</keyword>
<protein>
    <submittedName>
        <fullName evidence="1">Uncharacterized protein</fullName>
    </submittedName>
</protein>
<dbReference type="EMBL" id="PGEM01000092">
    <property type="protein sequence ID" value="PPJ62844.1"/>
    <property type="molecule type" value="Genomic_DNA"/>
</dbReference>
<gene>
    <name evidence="1" type="ORF">CUN59_13255</name>
</gene>
<evidence type="ECO:0000313" key="1">
    <source>
        <dbReference type="EMBL" id="PPJ62844.1"/>
    </source>
</evidence>
<evidence type="ECO:0000313" key="2">
    <source>
        <dbReference type="Proteomes" id="UP000239589"/>
    </source>
</evidence>
<proteinExistence type="predicted"/>
<name>A0A2S6CSV6_9CYAN</name>
<organism evidence="1 2">
    <name type="scientific">Cuspidothrix issatschenkoi CHARLIE-1</name>
    <dbReference type="NCBI Taxonomy" id="2052836"/>
    <lineage>
        <taxon>Bacteria</taxon>
        <taxon>Bacillati</taxon>
        <taxon>Cyanobacteriota</taxon>
        <taxon>Cyanophyceae</taxon>
        <taxon>Nostocales</taxon>
        <taxon>Aphanizomenonaceae</taxon>
        <taxon>Cuspidothrix</taxon>
    </lineage>
</organism>
<dbReference type="AlphaFoldDB" id="A0A2S6CSV6"/>
<dbReference type="Proteomes" id="UP000239589">
    <property type="component" value="Unassembled WGS sequence"/>
</dbReference>
<accession>A0A2S6CSV6</accession>
<reference evidence="1 2" key="1">
    <citation type="submission" date="2018-02" db="EMBL/GenBank/DDBJ databases">
        <title>Discovery of a pederin family compound in a non-symbiotic bloom-forming cyanobacterium.</title>
        <authorList>
            <person name="Kust A."/>
            <person name="Mares J."/>
            <person name="Jokela J."/>
            <person name="Urajova P."/>
            <person name="Hajek J."/>
            <person name="Saurav K."/>
            <person name="Voracova K."/>
            <person name="Fewer D.P."/>
            <person name="Haapaniemi E."/>
            <person name="Permi P."/>
            <person name="Rehakova K."/>
            <person name="Sivonen K."/>
            <person name="Hrouzek P."/>
        </authorList>
    </citation>
    <scope>NUCLEOTIDE SEQUENCE [LARGE SCALE GENOMIC DNA]</scope>
    <source>
        <strain evidence="1 2">CHARLIE-1</strain>
    </source>
</reference>